<gene>
    <name evidence="2" type="ORF">D7322_09835</name>
</gene>
<dbReference type="InterPro" id="IPR000683">
    <property type="entry name" value="Gfo/Idh/MocA-like_OxRdtase_N"/>
</dbReference>
<dbReference type="InterPro" id="IPR036291">
    <property type="entry name" value="NAD(P)-bd_dom_sf"/>
</dbReference>
<evidence type="ECO:0000313" key="3">
    <source>
        <dbReference type="Proteomes" id="UP000282423"/>
    </source>
</evidence>
<organism evidence="2 3">
    <name type="scientific">Sphingobacterium puteale</name>
    <dbReference type="NCBI Taxonomy" id="2420510"/>
    <lineage>
        <taxon>Bacteria</taxon>
        <taxon>Pseudomonadati</taxon>
        <taxon>Bacteroidota</taxon>
        <taxon>Sphingobacteriia</taxon>
        <taxon>Sphingobacteriales</taxon>
        <taxon>Sphingobacteriaceae</taxon>
        <taxon>Sphingobacterium</taxon>
    </lineage>
</organism>
<dbReference type="Proteomes" id="UP000282423">
    <property type="component" value="Unassembled WGS sequence"/>
</dbReference>
<reference evidence="2 3" key="1">
    <citation type="submission" date="2018-10" db="EMBL/GenBank/DDBJ databases">
        <title>Sphingobacterium sp. M05W1-28.</title>
        <authorList>
            <person name="Cai H."/>
        </authorList>
    </citation>
    <scope>NUCLEOTIDE SEQUENCE [LARGE SCALE GENOMIC DNA]</scope>
    <source>
        <strain evidence="2 3">M05W1-28</strain>
    </source>
</reference>
<feature type="domain" description="Gfo/Idh/MocA-like oxidoreductase N-terminal" evidence="1">
    <location>
        <begin position="56"/>
        <end position="172"/>
    </location>
</feature>
<dbReference type="GO" id="GO:0000166">
    <property type="term" value="F:nucleotide binding"/>
    <property type="evidence" value="ECO:0007669"/>
    <property type="project" value="InterPro"/>
</dbReference>
<protein>
    <submittedName>
        <fullName evidence="2">Gfo/Idh/MocA family oxidoreductase</fullName>
    </submittedName>
</protein>
<sequence length="337" mass="37086">MSPMDRKHFLLSLLPLGLSFQTKADFSKEGFSLILPKLKKKKIGIIGLDSTHSIAFTKAINMASADSLYGQFSVVSAYPYGSKTIALSVERIPKIMAEIQQYGVTVVSSIAQLLKQVDYVFLETNDGNLHLQQALEVLKARKPLFIDKPIANSYTDALQIFEAARKYGCPVFSSSSLRYIVGLQELDKSKVVGADVYSPAVTDPSHKDLYWYGIHAVEMLFALMGPGCITVRTVEERGTSMYIGQWDDGRIASVRGIREGKDDFGGTVFLKDQIVHLGQFMGYGPLLDRILPFFQTGQSPVDERETLAICAFIDAAEESKLNGGAPVKLQKLDKLGG</sequence>
<dbReference type="Pfam" id="PF01408">
    <property type="entry name" value="GFO_IDH_MocA"/>
    <property type="match status" value="1"/>
</dbReference>
<accession>A0A420VZ83</accession>
<evidence type="ECO:0000259" key="1">
    <source>
        <dbReference type="Pfam" id="PF01408"/>
    </source>
</evidence>
<name>A0A420VZ83_9SPHI</name>
<evidence type="ECO:0000313" key="2">
    <source>
        <dbReference type="EMBL" id="RKO71706.1"/>
    </source>
</evidence>
<dbReference type="OrthoDB" id="1408251at2"/>
<dbReference type="Gene3D" id="3.40.50.720">
    <property type="entry name" value="NAD(P)-binding Rossmann-like Domain"/>
    <property type="match status" value="1"/>
</dbReference>
<keyword evidence="3" id="KW-1185">Reference proteome</keyword>
<proteinExistence type="predicted"/>
<dbReference type="EMBL" id="RBWS01000007">
    <property type="protein sequence ID" value="RKO71706.1"/>
    <property type="molecule type" value="Genomic_DNA"/>
</dbReference>
<dbReference type="SUPFAM" id="SSF51735">
    <property type="entry name" value="NAD(P)-binding Rossmann-fold domains"/>
    <property type="match status" value="1"/>
</dbReference>
<dbReference type="AlphaFoldDB" id="A0A420VZ83"/>
<comment type="caution">
    <text evidence="2">The sequence shown here is derived from an EMBL/GenBank/DDBJ whole genome shotgun (WGS) entry which is preliminary data.</text>
</comment>